<organism evidence="1 2">
    <name type="scientific">Spiroplasma clarkii</name>
    <dbReference type="NCBI Taxonomy" id="2139"/>
    <lineage>
        <taxon>Bacteria</taxon>
        <taxon>Bacillati</taxon>
        <taxon>Mycoplasmatota</taxon>
        <taxon>Mollicutes</taxon>
        <taxon>Entomoplasmatales</taxon>
        <taxon>Spiroplasmataceae</taxon>
        <taxon>Spiroplasma</taxon>
    </lineage>
</organism>
<dbReference type="EMBL" id="CP024870">
    <property type="protein sequence ID" value="ATX71408.1"/>
    <property type="molecule type" value="Genomic_DNA"/>
</dbReference>
<gene>
    <name evidence="1" type="ORF">SCLAR_v1c11080</name>
</gene>
<sequence>MEEKCEVVGGAGVSGALLNGIGDILKVGFSFINDIISTVATTVFLFQHPNDYDKLDVKIGDNSVKYDRSIQAKSAAANQDFAAKSFF</sequence>
<dbReference type="RefSeq" id="WP_100254946.1">
    <property type="nucleotide sequence ID" value="NZ_CP015819.1"/>
</dbReference>
<evidence type="ECO:0000313" key="1">
    <source>
        <dbReference type="EMBL" id="ATX71408.1"/>
    </source>
</evidence>
<protein>
    <submittedName>
        <fullName evidence="1">Uncharacterized protein</fullName>
    </submittedName>
</protein>
<dbReference type="Proteomes" id="UP000231179">
    <property type="component" value="Chromosome"/>
</dbReference>
<dbReference type="AlphaFoldDB" id="A0A1Y0L2T6"/>
<evidence type="ECO:0000313" key="2">
    <source>
        <dbReference type="Proteomes" id="UP000231179"/>
    </source>
</evidence>
<dbReference type="OrthoDB" id="389806at2"/>
<dbReference type="KEGG" id="scla:SCLARK_001580"/>
<keyword evidence="2" id="KW-1185">Reference proteome</keyword>
<name>A0A1Y0L2T6_9MOLU</name>
<proteinExistence type="predicted"/>
<accession>A0A1Y0L2T6</accession>
<reference evidence="1 2" key="1">
    <citation type="submission" date="2017-11" db="EMBL/GenBank/DDBJ databases">
        <title>Complete genome sequence of Spiroplasma clarkii CN-5 (DSM 19994).</title>
        <authorList>
            <person name="Tsai Y.-M."/>
            <person name="Chang A."/>
            <person name="Lo W.-S."/>
            <person name="Kuo C.-H."/>
        </authorList>
    </citation>
    <scope>NUCLEOTIDE SEQUENCE [LARGE SCALE GENOMIC DNA]</scope>
    <source>
        <strain evidence="1 2">CN-5</strain>
    </source>
</reference>